<organism evidence="1 2">
    <name type="scientific">Paenibacillus pseudetheri</name>
    <dbReference type="NCBI Taxonomy" id="2897682"/>
    <lineage>
        <taxon>Bacteria</taxon>
        <taxon>Bacillati</taxon>
        <taxon>Bacillota</taxon>
        <taxon>Bacilli</taxon>
        <taxon>Bacillales</taxon>
        <taxon>Paenibacillaceae</taxon>
        <taxon>Paenibacillus</taxon>
    </lineage>
</organism>
<gene>
    <name evidence="1" type="ORF">PAECIP111894_05598</name>
</gene>
<dbReference type="Proteomes" id="UP000838749">
    <property type="component" value="Unassembled WGS sequence"/>
</dbReference>
<evidence type="ECO:0000313" key="1">
    <source>
        <dbReference type="EMBL" id="CAH1059392.1"/>
    </source>
</evidence>
<evidence type="ECO:0000313" key="2">
    <source>
        <dbReference type="Proteomes" id="UP000838749"/>
    </source>
</evidence>
<comment type="caution">
    <text evidence="1">The sequence shown here is derived from an EMBL/GenBank/DDBJ whole genome shotgun (WGS) entry which is preliminary data.</text>
</comment>
<name>A0ABN8FSI0_9BACL</name>
<reference evidence="1" key="1">
    <citation type="submission" date="2021-12" db="EMBL/GenBank/DDBJ databases">
        <authorList>
            <person name="Criscuolo A."/>
        </authorList>
    </citation>
    <scope>NUCLEOTIDE SEQUENCE</scope>
    <source>
        <strain evidence="1">CIP111894</strain>
    </source>
</reference>
<sequence length="102" mass="11369">MLQNSNLDMVIGVQITNQGSLYGRVAAINLVNSLTDSSGGWLEDRVRIPITYKGQSGRWVARYTHPWSPVIPSLTIGPVSLSFGTFIGDEWEWENNFTIQAQ</sequence>
<keyword evidence="2" id="KW-1185">Reference proteome</keyword>
<proteinExistence type="predicted"/>
<protein>
    <submittedName>
        <fullName evidence="1">Uncharacterized protein</fullName>
    </submittedName>
</protein>
<accession>A0ABN8FSI0</accession>
<dbReference type="EMBL" id="CAKMAB010000055">
    <property type="protein sequence ID" value="CAH1059392.1"/>
    <property type="molecule type" value="Genomic_DNA"/>
</dbReference>
<dbReference type="RefSeq" id="WP_234541295.1">
    <property type="nucleotide sequence ID" value="NZ_CAKMAB010000055.1"/>
</dbReference>